<organism evidence="1 2">
    <name type="scientific">Steinernema carpocapsae</name>
    <name type="common">Entomopathogenic nematode</name>
    <dbReference type="NCBI Taxonomy" id="34508"/>
    <lineage>
        <taxon>Eukaryota</taxon>
        <taxon>Metazoa</taxon>
        <taxon>Ecdysozoa</taxon>
        <taxon>Nematoda</taxon>
        <taxon>Chromadorea</taxon>
        <taxon>Rhabditida</taxon>
        <taxon>Tylenchina</taxon>
        <taxon>Panagrolaimomorpha</taxon>
        <taxon>Strongyloidoidea</taxon>
        <taxon>Steinernematidae</taxon>
        <taxon>Steinernema</taxon>
    </lineage>
</organism>
<sequence length="104" mass="11143">MASPADTITHVLIKTYSIVPLIGNVFFLAPSKESIPRLLSVTHETPRIFSLFHWSPKPSEDPLVTPKTSQSCATHSAGPGLIATRTSASLIRLCLWLSASTASA</sequence>
<proteinExistence type="predicted"/>
<keyword evidence="2" id="KW-1185">Reference proteome</keyword>
<dbReference type="Proteomes" id="UP000298663">
    <property type="component" value="Unassembled WGS sequence"/>
</dbReference>
<dbReference type="AlphaFoldDB" id="A0A4U5LR66"/>
<gene>
    <name evidence="1" type="ORF">L596_029915</name>
</gene>
<reference evidence="1 2" key="2">
    <citation type="journal article" date="2019" name="G3 (Bethesda)">
        <title>Hybrid Assembly of the Genome of the Entomopathogenic Nematode Steinernema carpocapsae Identifies the X-Chromosome.</title>
        <authorList>
            <person name="Serra L."/>
            <person name="Macchietto M."/>
            <person name="Macias-Munoz A."/>
            <person name="McGill C.J."/>
            <person name="Rodriguez I.M."/>
            <person name="Rodriguez B."/>
            <person name="Murad R."/>
            <person name="Mortazavi A."/>
        </authorList>
    </citation>
    <scope>NUCLEOTIDE SEQUENCE [LARGE SCALE GENOMIC DNA]</scope>
    <source>
        <strain evidence="1 2">ALL</strain>
    </source>
</reference>
<evidence type="ECO:0000313" key="2">
    <source>
        <dbReference type="Proteomes" id="UP000298663"/>
    </source>
</evidence>
<protein>
    <submittedName>
        <fullName evidence="1">Uncharacterized protein</fullName>
    </submittedName>
</protein>
<comment type="caution">
    <text evidence="1">The sequence shown here is derived from an EMBL/GenBank/DDBJ whole genome shotgun (WGS) entry which is preliminary data.</text>
</comment>
<dbReference type="EMBL" id="AZBU02000013">
    <property type="protein sequence ID" value="TKR58476.1"/>
    <property type="molecule type" value="Genomic_DNA"/>
</dbReference>
<name>A0A4U5LR66_STECR</name>
<reference evidence="1 2" key="1">
    <citation type="journal article" date="2015" name="Genome Biol.">
        <title>Comparative genomics of Steinernema reveals deeply conserved gene regulatory networks.</title>
        <authorList>
            <person name="Dillman A.R."/>
            <person name="Macchietto M."/>
            <person name="Porter C.F."/>
            <person name="Rogers A."/>
            <person name="Williams B."/>
            <person name="Antoshechkin I."/>
            <person name="Lee M.M."/>
            <person name="Goodwin Z."/>
            <person name="Lu X."/>
            <person name="Lewis E.E."/>
            <person name="Goodrich-Blair H."/>
            <person name="Stock S.P."/>
            <person name="Adams B.J."/>
            <person name="Sternberg P.W."/>
            <person name="Mortazavi A."/>
        </authorList>
    </citation>
    <scope>NUCLEOTIDE SEQUENCE [LARGE SCALE GENOMIC DNA]</scope>
    <source>
        <strain evidence="1 2">ALL</strain>
    </source>
</reference>
<accession>A0A4U5LR66</accession>
<evidence type="ECO:0000313" key="1">
    <source>
        <dbReference type="EMBL" id="TKR58476.1"/>
    </source>
</evidence>